<evidence type="ECO:0000256" key="1">
    <source>
        <dbReference type="ARBA" id="ARBA00022723"/>
    </source>
</evidence>
<keyword evidence="2" id="KW-0863">Zinc-finger</keyword>
<evidence type="ECO:0000313" key="7">
    <source>
        <dbReference type="Proteomes" id="UP001628179"/>
    </source>
</evidence>
<dbReference type="PANTHER" id="PTHR13093">
    <property type="entry name" value="ZINC FINGER HIT DOMAIN CONTAINING PROTEIN 1"/>
    <property type="match status" value="1"/>
</dbReference>
<keyword evidence="7" id="KW-1185">Reference proteome</keyword>
<reference evidence="6 7" key="1">
    <citation type="submission" date="2024-09" db="EMBL/GenBank/DDBJ databases">
        <title>Itraconazole resistance in Madurella fahalii resulting from another homologue of gene encoding cytochrome P450 14-alpha sterol demethylase (CYP51).</title>
        <authorList>
            <person name="Yoshioka I."/>
            <person name="Fahal A.H."/>
            <person name="Kaneko S."/>
            <person name="Yaguchi T."/>
        </authorList>
    </citation>
    <scope>NUCLEOTIDE SEQUENCE [LARGE SCALE GENOMIC DNA]</scope>
    <source>
        <strain evidence="6 7">IFM 68171</strain>
    </source>
</reference>
<evidence type="ECO:0000256" key="4">
    <source>
        <dbReference type="SAM" id="MobiDB-lite"/>
    </source>
</evidence>
<dbReference type="RefSeq" id="XP_070912679.1">
    <property type="nucleotide sequence ID" value="XM_071056578.1"/>
</dbReference>
<feature type="region of interest" description="Disordered" evidence="4">
    <location>
        <begin position="64"/>
        <end position="95"/>
    </location>
</feature>
<evidence type="ECO:0000256" key="2">
    <source>
        <dbReference type="ARBA" id="ARBA00022771"/>
    </source>
</evidence>
<feature type="compositionally biased region" description="Basic and acidic residues" evidence="4">
    <location>
        <begin position="64"/>
        <end position="77"/>
    </location>
</feature>
<keyword evidence="3" id="KW-0862">Zinc</keyword>
<comment type="caution">
    <text evidence="6">The sequence shown here is derived from an EMBL/GenBank/DDBJ whole genome shotgun (WGS) entry which is preliminary data.</text>
</comment>
<dbReference type="Pfam" id="PF04438">
    <property type="entry name" value="zf-HIT"/>
    <property type="match status" value="1"/>
</dbReference>
<dbReference type="InterPro" id="IPR007529">
    <property type="entry name" value="Znf_HIT"/>
</dbReference>
<dbReference type="EMBL" id="BAAFSV010000001">
    <property type="protein sequence ID" value="GAB1310946.1"/>
    <property type="molecule type" value="Genomic_DNA"/>
</dbReference>
<dbReference type="GeneID" id="98171901"/>
<feature type="domain" description="HIT-type" evidence="5">
    <location>
        <begin position="325"/>
        <end position="353"/>
    </location>
</feature>
<dbReference type="InterPro" id="IPR039723">
    <property type="entry name" value="Vps71/ZNHIT1"/>
</dbReference>
<name>A0ABQ0FZM0_9PEZI</name>
<organism evidence="6 7">
    <name type="scientific">Madurella fahalii</name>
    <dbReference type="NCBI Taxonomy" id="1157608"/>
    <lineage>
        <taxon>Eukaryota</taxon>
        <taxon>Fungi</taxon>
        <taxon>Dikarya</taxon>
        <taxon>Ascomycota</taxon>
        <taxon>Pezizomycotina</taxon>
        <taxon>Sordariomycetes</taxon>
        <taxon>Sordariomycetidae</taxon>
        <taxon>Sordariales</taxon>
        <taxon>Sordariales incertae sedis</taxon>
        <taxon>Madurella</taxon>
    </lineage>
</organism>
<sequence length="371" mass="39486">MNNFGVIEIASTTTKSTPGWAYVPDTGPALPAALQPANRKRAARNQPALSLSDLSARQETKIRKDLEALDRDNHRDISIPIPPKAGGSSRGQNKHTPNVRKILQSQKTFANHLDDYQALLALAETNPAAAAAMNAAQAKPSTPTTATAKSASPAPTQSSSTAGGASKRSAAAAKRAAAKEKQEQEKERKRAKQTPKPGSQEPPEPQPQPKPAAAAAADDDVEMLDAPASAATTTSTPAETATEPPNPQSYPRESLILPPYRKPPPRPHPGDADPLLVSRVPPFPTDEELRALMTAPPLSYLEARATWDDDGEGEGEGGRRRRYPPRAFCAVCGYWGRVKCMRCGTRCCALECLTLHGEECVGLGIGGRYGL</sequence>
<proteinExistence type="predicted"/>
<feature type="compositionally biased region" description="Basic and acidic residues" evidence="4">
    <location>
        <begin position="177"/>
        <end position="188"/>
    </location>
</feature>
<dbReference type="CDD" id="cd21437">
    <property type="entry name" value="zf-HIT_ZNHIT1_like"/>
    <property type="match status" value="1"/>
</dbReference>
<evidence type="ECO:0000313" key="6">
    <source>
        <dbReference type="EMBL" id="GAB1310946.1"/>
    </source>
</evidence>
<keyword evidence="1" id="KW-0479">Metal-binding</keyword>
<accession>A0ABQ0FZM0</accession>
<feature type="compositionally biased region" description="Pro residues" evidence="4">
    <location>
        <begin position="200"/>
        <end position="210"/>
    </location>
</feature>
<feature type="region of interest" description="Disordered" evidence="4">
    <location>
        <begin position="133"/>
        <end position="280"/>
    </location>
</feature>
<evidence type="ECO:0000259" key="5">
    <source>
        <dbReference type="Pfam" id="PF04438"/>
    </source>
</evidence>
<protein>
    <submittedName>
        <fullName evidence="6">Zinc finger HIT domain-containing protein 1</fullName>
    </submittedName>
</protein>
<gene>
    <name evidence="6" type="ORF">MFIFM68171_01156</name>
</gene>
<evidence type="ECO:0000256" key="3">
    <source>
        <dbReference type="ARBA" id="ARBA00022833"/>
    </source>
</evidence>
<feature type="compositionally biased region" description="Low complexity" evidence="4">
    <location>
        <begin position="133"/>
        <end position="175"/>
    </location>
</feature>
<feature type="compositionally biased region" description="Low complexity" evidence="4">
    <location>
        <begin position="226"/>
        <end position="243"/>
    </location>
</feature>
<dbReference type="Proteomes" id="UP001628179">
    <property type="component" value="Unassembled WGS sequence"/>
</dbReference>